<protein>
    <submittedName>
        <fullName evidence="3">Acetyl-CoA acetyltransferase</fullName>
    </submittedName>
</protein>
<gene>
    <name evidence="3" type="ORF">SAMN05421774_103319</name>
</gene>
<name>A0A1N7NDJ4_9RHOB</name>
<dbReference type="Pfam" id="PF00108">
    <property type="entry name" value="Thiolase_N"/>
    <property type="match status" value="1"/>
</dbReference>
<dbReference type="PIRSF" id="PIRSF000429">
    <property type="entry name" value="Ac-CoA_Ac_transf"/>
    <property type="match status" value="1"/>
</dbReference>
<keyword evidence="4" id="KW-1185">Reference proteome</keyword>
<dbReference type="Gene3D" id="3.40.47.10">
    <property type="match status" value="1"/>
</dbReference>
<dbReference type="EMBL" id="FTOT01000003">
    <property type="protein sequence ID" value="SIS96473.1"/>
    <property type="molecule type" value="Genomic_DNA"/>
</dbReference>
<organism evidence="3 4">
    <name type="scientific">Gemmobacter megaterium</name>
    <dbReference type="NCBI Taxonomy" id="1086013"/>
    <lineage>
        <taxon>Bacteria</taxon>
        <taxon>Pseudomonadati</taxon>
        <taxon>Pseudomonadota</taxon>
        <taxon>Alphaproteobacteria</taxon>
        <taxon>Rhodobacterales</taxon>
        <taxon>Paracoccaceae</taxon>
        <taxon>Gemmobacter</taxon>
    </lineage>
</organism>
<dbReference type="AlphaFoldDB" id="A0A1N7NDJ4"/>
<dbReference type="Pfam" id="PF22691">
    <property type="entry name" value="Thiolase_C_1"/>
    <property type="match status" value="1"/>
</dbReference>
<feature type="domain" description="Thiolase N-terminal" evidence="1">
    <location>
        <begin position="5"/>
        <end position="220"/>
    </location>
</feature>
<feature type="domain" description="Thiolase C-terminal" evidence="2">
    <location>
        <begin position="235"/>
        <end position="378"/>
    </location>
</feature>
<dbReference type="SUPFAM" id="SSF53901">
    <property type="entry name" value="Thiolase-like"/>
    <property type="match status" value="1"/>
</dbReference>
<dbReference type="PANTHER" id="PTHR42870:SF1">
    <property type="entry name" value="NON-SPECIFIC LIPID-TRANSFER PROTEIN-LIKE 2"/>
    <property type="match status" value="1"/>
</dbReference>
<dbReference type="Proteomes" id="UP000186141">
    <property type="component" value="Unassembled WGS sequence"/>
</dbReference>
<dbReference type="OrthoDB" id="9790314at2"/>
<evidence type="ECO:0000313" key="4">
    <source>
        <dbReference type="Proteomes" id="UP000186141"/>
    </source>
</evidence>
<proteinExistence type="predicted"/>
<evidence type="ECO:0000259" key="1">
    <source>
        <dbReference type="Pfam" id="PF00108"/>
    </source>
</evidence>
<dbReference type="InterPro" id="IPR020616">
    <property type="entry name" value="Thiolase_N"/>
</dbReference>
<accession>A0A1N7NDJ4</accession>
<evidence type="ECO:0000259" key="2">
    <source>
        <dbReference type="Pfam" id="PF22691"/>
    </source>
</evidence>
<reference evidence="3 4" key="1">
    <citation type="submission" date="2017-01" db="EMBL/GenBank/DDBJ databases">
        <authorList>
            <person name="Mah S.A."/>
            <person name="Swanson W.J."/>
            <person name="Moy G.W."/>
            <person name="Vacquier V.D."/>
        </authorList>
    </citation>
    <scope>NUCLEOTIDE SEQUENCE [LARGE SCALE GENOMIC DNA]</scope>
    <source>
        <strain evidence="3 4">DSM 26375</strain>
    </source>
</reference>
<dbReference type="InterPro" id="IPR016039">
    <property type="entry name" value="Thiolase-like"/>
</dbReference>
<keyword evidence="3" id="KW-0808">Transferase</keyword>
<dbReference type="InterPro" id="IPR002155">
    <property type="entry name" value="Thiolase"/>
</dbReference>
<dbReference type="RefSeq" id="WP_076530867.1">
    <property type="nucleotide sequence ID" value="NZ_BMEH01000003.1"/>
</dbReference>
<evidence type="ECO:0000313" key="3">
    <source>
        <dbReference type="EMBL" id="SIS96473.1"/>
    </source>
</evidence>
<dbReference type="InterPro" id="IPR055140">
    <property type="entry name" value="Thiolase_C_2"/>
</dbReference>
<dbReference type="STRING" id="1086013.SAMN05421774_103319"/>
<dbReference type="PANTHER" id="PTHR42870">
    <property type="entry name" value="ACETYL-COA C-ACETYLTRANSFERASE"/>
    <property type="match status" value="1"/>
</dbReference>
<dbReference type="GO" id="GO:0003988">
    <property type="term" value="F:acetyl-CoA C-acyltransferase activity"/>
    <property type="evidence" value="ECO:0007669"/>
    <property type="project" value="UniProtKB-ARBA"/>
</dbReference>
<dbReference type="CDD" id="cd00829">
    <property type="entry name" value="SCP-x_thiolase"/>
    <property type="match status" value="1"/>
</dbReference>
<sequence length="384" mass="39642">MTAAYIAGVGLTPFGRHDGADTLDLMTRAAQAALDDAGLERAQIDGLVTGYSTAMPHLMLATLFAEHFGLRPSYANGLQLGGATGAAMVMLAKLLIASGQYSRVLVVAGENRLTTEGGRDQAIRTLAQVGHAFHEVPFGATIPGYYALLASQYLGRHPGTERDLAEIAVFMRRQAQAMPGAHLTAPLTVEDALASRLVAAPLRLADCCPISDGAAALVISAAPGPHGAVRIAGAGQAHRHQHVSMATDWHNFGAADAADRAFAEAGLAREDVEVLGIYDSFTITLAMLLEETGFAPRGQAGRQIAAGAHEAGGVPLNTHGGLLSYGHPGVAGGMAHLIDVTRQMQRRAGPRQMPGPGRVGYVHADGGVLSAHVGLVLATEGAAA</sequence>